<dbReference type="PANTHER" id="PTHR13234:SF8">
    <property type="entry name" value="GAMMA-INTERFERON-INDUCIBLE LYSOSOMAL THIOL REDUCTASE"/>
    <property type="match status" value="1"/>
</dbReference>
<sequence>MILSKQRHFRFYPIMEKLPIHSKEGYTDTLQLGNNPDRRPRPSTATYLCRIGVIALLFIGYILLLRPSSPRCSGIAPQTENHRVEVQEEHDNYSQLGRFASDAHQTLEQTKIPLEAHIMSKCPDAQDCVQKLVLPAMERISDKVDFKLSFIANVSKDSEEIECKHGPGECIGDMIILCAANLPFPPTADEASLPSQYPRTPIIRSLGFANCLINDFARIPDREFVHHCALEHGIDFDALNRCASQQNDDPNDGNDGGPPLSGIALLRESALRGEQLGVKISCTVRLDDVVWCIRDSGEWKNCAQNGQGSQPSALIDQVEKLWKERN</sequence>
<reference evidence="7 8" key="1">
    <citation type="submission" date="2015-08" db="EMBL/GenBank/DDBJ databases">
        <title>Genome sequencing of Penicillium nordicum.</title>
        <authorList>
            <person name="Nguyen H.D."/>
            <person name="Seifert K.A."/>
        </authorList>
    </citation>
    <scope>NUCLEOTIDE SEQUENCE [LARGE SCALE GENOMIC DNA]</scope>
    <source>
        <strain evidence="7 8">DAOMC 185683</strain>
    </source>
</reference>
<dbReference type="AlphaFoldDB" id="A0A0M8PD63"/>
<comment type="subcellular location">
    <subcellularLocation>
        <location evidence="1">Secreted</location>
    </subcellularLocation>
</comment>
<dbReference type="OrthoDB" id="958254at2759"/>
<keyword evidence="3" id="KW-0964">Secreted</keyword>
<evidence type="ECO:0000256" key="1">
    <source>
        <dbReference type="ARBA" id="ARBA00004613"/>
    </source>
</evidence>
<dbReference type="Proteomes" id="UP000037696">
    <property type="component" value="Unassembled WGS sequence"/>
</dbReference>
<protein>
    <recommendedName>
        <fullName evidence="9">Gamma interferon inducible lysosomal thiol reductase GILT</fullName>
    </recommendedName>
</protein>
<dbReference type="STRING" id="229535.A0A0M8PD63"/>
<dbReference type="GO" id="GO:0005576">
    <property type="term" value="C:extracellular region"/>
    <property type="evidence" value="ECO:0007669"/>
    <property type="project" value="UniProtKB-SubCell"/>
</dbReference>
<evidence type="ECO:0000256" key="4">
    <source>
        <dbReference type="ARBA" id="ARBA00022729"/>
    </source>
</evidence>
<keyword evidence="6" id="KW-0472">Membrane</keyword>
<keyword evidence="8" id="KW-1185">Reference proteome</keyword>
<keyword evidence="6" id="KW-1133">Transmembrane helix</keyword>
<evidence type="ECO:0000256" key="2">
    <source>
        <dbReference type="ARBA" id="ARBA00005679"/>
    </source>
</evidence>
<keyword evidence="6" id="KW-0812">Transmembrane</keyword>
<organism evidence="7 8">
    <name type="scientific">Penicillium nordicum</name>
    <dbReference type="NCBI Taxonomy" id="229535"/>
    <lineage>
        <taxon>Eukaryota</taxon>
        <taxon>Fungi</taxon>
        <taxon>Dikarya</taxon>
        <taxon>Ascomycota</taxon>
        <taxon>Pezizomycotina</taxon>
        <taxon>Eurotiomycetes</taxon>
        <taxon>Eurotiomycetidae</taxon>
        <taxon>Eurotiales</taxon>
        <taxon>Aspergillaceae</taxon>
        <taxon>Penicillium</taxon>
    </lineage>
</organism>
<name>A0A0M8PD63_9EURO</name>
<dbReference type="EMBL" id="LHQQ01000032">
    <property type="protein sequence ID" value="KOS46204.1"/>
    <property type="molecule type" value="Genomic_DNA"/>
</dbReference>
<feature type="transmembrane region" description="Helical" evidence="6">
    <location>
        <begin position="47"/>
        <end position="65"/>
    </location>
</feature>
<evidence type="ECO:0000256" key="3">
    <source>
        <dbReference type="ARBA" id="ARBA00022525"/>
    </source>
</evidence>
<dbReference type="InterPro" id="IPR004911">
    <property type="entry name" value="Interferon-induced_GILT"/>
</dbReference>
<accession>A0A0M8PD63</accession>
<proteinExistence type="inferred from homology"/>
<evidence type="ECO:0000256" key="5">
    <source>
        <dbReference type="ARBA" id="ARBA00023180"/>
    </source>
</evidence>
<evidence type="ECO:0000313" key="7">
    <source>
        <dbReference type="EMBL" id="KOS46204.1"/>
    </source>
</evidence>
<dbReference type="Pfam" id="PF03227">
    <property type="entry name" value="GILT"/>
    <property type="match status" value="1"/>
</dbReference>
<evidence type="ECO:0000256" key="6">
    <source>
        <dbReference type="SAM" id="Phobius"/>
    </source>
</evidence>
<dbReference type="PANTHER" id="PTHR13234">
    <property type="entry name" value="GAMMA-INTERFERON INDUCIBLE LYSOSOMAL THIOL REDUCTASE GILT"/>
    <property type="match status" value="1"/>
</dbReference>
<keyword evidence="4" id="KW-0732">Signal</keyword>
<keyword evidence="5" id="KW-0325">Glycoprotein</keyword>
<evidence type="ECO:0008006" key="9">
    <source>
        <dbReference type="Google" id="ProtNLM"/>
    </source>
</evidence>
<comment type="similarity">
    <text evidence="2">Belongs to the GILT family.</text>
</comment>
<comment type="caution">
    <text evidence="7">The sequence shown here is derived from an EMBL/GenBank/DDBJ whole genome shotgun (WGS) entry which is preliminary data.</text>
</comment>
<gene>
    <name evidence="7" type="ORF">ACN38_g2874</name>
</gene>
<evidence type="ECO:0000313" key="8">
    <source>
        <dbReference type="Proteomes" id="UP000037696"/>
    </source>
</evidence>
<dbReference type="GO" id="GO:0016671">
    <property type="term" value="F:oxidoreductase activity, acting on a sulfur group of donors, disulfide as acceptor"/>
    <property type="evidence" value="ECO:0007669"/>
    <property type="project" value="InterPro"/>
</dbReference>